<dbReference type="AlphaFoldDB" id="Q2SQ07"/>
<comment type="similarity">
    <text evidence="1">Belongs to the bacterial solute-binding protein 3 family.</text>
</comment>
<evidence type="ECO:0000256" key="2">
    <source>
        <dbReference type="ARBA" id="ARBA00022729"/>
    </source>
</evidence>
<dbReference type="HOGENOM" id="CLU_064076_6_0_6"/>
<reference evidence="4 5" key="1">
    <citation type="journal article" date="2005" name="Nucleic Acids Res.">
        <title>Genomic blueprint of Hahella chejuensis, a marine microbe producing an algicidal agent.</title>
        <authorList>
            <person name="Jeong H."/>
            <person name="Yim J.H."/>
            <person name="Lee C."/>
            <person name="Choi S.-H."/>
            <person name="Park Y.K."/>
            <person name="Yoon S.H."/>
            <person name="Hur C.-G."/>
            <person name="Kang H.-Y."/>
            <person name="Kim D."/>
            <person name="Lee H.H."/>
            <person name="Park K.H."/>
            <person name="Park S.-H."/>
            <person name="Park H.-S."/>
            <person name="Lee H.K."/>
            <person name="Oh T.K."/>
            <person name="Kim J.F."/>
        </authorList>
    </citation>
    <scope>NUCLEOTIDE SEQUENCE [LARGE SCALE GENOMIC DNA]</scope>
    <source>
        <strain evidence="4 5">KCTC 2396</strain>
    </source>
</reference>
<dbReference type="STRING" id="349521.HCH_00355"/>
<sequence>MRLIISVISFIFLSLASYARSEQLIFNSAEFSPFVYQENGKMGGPVTDVILLTCKKINVDCNIKQESFSKSEEQVKAGAVNGVYLVSWSESRAEWMYYTLPVLRTSWGFFVPATDKKDYLTLSSFSGHRVGVFGPSSSSKTLDRINPVVNMDIQLSKDDLGNLKKLIQGQLDSVYINRDVGLDLMRQSGLTDKVRFAWTHTERNYHIGFSKKTGRKLVNQFNKALRKTYESGEAREILAQRGLESVM</sequence>
<dbReference type="KEGG" id="hch:HCH_00355"/>
<dbReference type="eggNOG" id="COG0834">
    <property type="taxonomic scope" value="Bacteria"/>
</dbReference>
<organism evidence="4 5">
    <name type="scientific">Hahella chejuensis (strain KCTC 2396)</name>
    <dbReference type="NCBI Taxonomy" id="349521"/>
    <lineage>
        <taxon>Bacteria</taxon>
        <taxon>Pseudomonadati</taxon>
        <taxon>Pseudomonadota</taxon>
        <taxon>Gammaproteobacteria</taxon>
        <taxon>Oceanospirillales</taxon>
        <taxon>Hahellaceae</taxon>
        <taxon>Hahella</taxon>
    </lineage>
</organism>
<evidence type="ECO:0000259" key="3">
    <source>
        <dbReference type="SMART" id="SM00062"/>
    </source>
</evidence>
<evidence type="ECO:0000256" key="1">
    <source>
        <dbReference type="ARBA" id="ARBA00010333"/>
    </source>
</evidence>
<proteinExistence type="inferred from homology"/>
<dbReference type="Gene3D" id="3.40.190.10">
    <property type="entry name" value="Periplasmic binding protein-like II"/>
    <property type="match status" value="2"/>
</dbReference>
<keyword evidence="2" id="KW-0732">Signal</keyword>
<dbReference type="PANTHER" id="PTHR35936">
    <property type="entry name" value="MEMBRANE-BOUND LYTIC MUREIN TRANSGLYCOSYLASE F"/>
    <property type="match status" value="1"/>
</dbReference>
<dbReference type="SUPFAM" id="SSF53850">
    <property type="entry name" value="Periplasmic binding protein-like II"/>
    <property type="match status" value="1"/>
</dbReference>
<dbReference type="Proteomes" id="UP000000238">
    <property type="component" value="Chromosome"/>
</dbReference>
<dbReference type="PANTHER" id="PTHR35936:SF25">
    <property type="entry name" value="ABC TRANSPORTER SUBSTRATE-BINDING PROTEIN"/>
    <property type="match status" value="1"/>
</dbReference>
<dbReference type="EMBL" id="CP000155">
    <property type="protein sequence ID" value="ABC27267.1"/>
    <property type="molecule type" value="Genomic_DNA"/>
</dbReference>
<dbReference type="InterPro" id="IPR001638">
    <property type="entry name" value="Solute-binding_3/MltF_N"/>
</dbReference>
<dbReference type="Pfam" id="PF00497">
    <property type="entry name" value="SBP_bac_3"/>
    <property type="match status" value="1"/>
</dbReference>
<dbReference type="OrthoDB" id="5592769at2"/>
<name>Q2SQ07_HAHCH</name>
<evidence type="ECO:0000313" key="5">
    <source>
        <dbReference type="Proteomes" id="UP000000238"/>
    </source>
</evidence>
<gene>
    <name evidence="4" type="ordered locus">HCH_00355</name>
</gene>
<dbReference type="SMART" id="SM00062">
    <property type="entry name" value="PBPb"/>
    <property type="match status" value="1"/>
</dbReference>
<feature type="domain" description="Solute-binding protein family 3/N-terminal" evidence="3">
    <location>
        <begin position="23"/>
        <end position="245"/>
    </location>
</feature>
<evidence type="ECO:0000313" key="4">
    <source>
        <dbReference type="EMBL" id="ABC27267.1"/>
    </source>
</evidence>
<dbReference type="RefSeq" id="WP_011394344.1">
    <property type="nucleotide sequence ID" value="NC_007645.1"/>
</dbReference>
<keyword evidence="5" id="KW-1185">Reference proteome</keyword>
<accession>Q2SQ07</accession>
<protein>
    <submittedName>
        <fullName evidence="4">ABC-type amino acid transport/signal transduction systems, periplasmic component/domain</fullName>
    </submittedName>
</protein>